<protein>
    <recommendedName>
        <fullName evidence="4">Cytochrome C</fullName>
    </recommendedName>
</protein>
<keyword evidence="3" id="KW-1185">Reference proteome</keyword>
<comment type="caution">
    <text evidence="2">The sequence shown here is derived from an EMBL/GenBank/DDBJ whole genome shotgun (WGS) entry which is preliminary data.</text>
</comment>
<evidence type="ECO:0008006" key="4">
    <source>
        <dbReference type="Google" id="ProtNLM"/>
    </source>
</evidence>
<accession>A0ABN1F4F7</accession>
<sequence>MNAALSPRFRLASWIVAIFALAMFAVAPALAVPAFTAKTGQPCSACHVGGFGPQLTPFGRKFKLEGYTMDAGTKAFPMSAMAVSSFVTSSKAQDTPPADHYSTNNNFSLDQVSLFVAGGIGDHFGGFVQLTYDGVGRTFSWDNADIRVTDHVTVFGNDVLVGLSFNNSPGVQDVWNTLPAWGFPYTSSALAPAPAVGTMFDGGFAQSVLGTSAYAYWNDHIYTEVGLYWTPANRFLIAMGSTSGPGPISGAAPYFRVAYQKDYGNQNFSIGGFGFFPSIDPGGDTTTGKTDSYADFGLDASYQYIGDGDNIYALNARYTHEAQDLTATALLGGAEKSNNTLDDIRFDASYYWHNLVGGSVQFFNTEGSSDALLYADNRTLSPRSTGVTFQIDATPWGQGDAPLGGRLSLRVGLQYTAYMRFDGAGSNYDGNGRNASDNNTLRIFTWLAL</sequence>
<feature type="signal peptide" evidence="1">
    <location>
        <begin position="1"/>
        <end position="31"/>
    </location>
</feature>
<evidence type="ECO:0000313" key="3">
    <source>
        <dbReference type="Proteomes" id="UP001499951"/>
    </source>
</evidence>
<feature type="chain" id="PRO_5045673509" description="Cytochrome C" evidence="1">
    <location>
        <begin position="32"/>
        <end position="449"/>
    </location>
</feature>
<evidence type="ECO:0000313" key="2">
    <source>
        <dbReference type="EMBL" id="GAA0582137.1"/>
    </source>
</evidence>
<evidence type="ECO:0000256" key="1">
    <source>
        <dbReference type="SAM" id="SignalP"/>
    </source>
</evidence>
<keyword evidence="1" id="KW-0732">Signal</keyword>
<dbReference type="Proteomes" id="UP001499951">
    <property type="component" value="Unassembled WGS sequence"/>
</dbReference>
<dbReference type="RefSeq" id="WP_166935245.1">
    <property type="nucleotide sequence ID" value="NZ_BAAADD010000009.1"/>
</dbReference>
<gene>
    <name evidence="2" type="ORF">GCM10008942_33830</name>
</gene>
<proteinExistence type="predicted"/>
<reference evidence="2 3" key="1">
    <citation type="journal article" date="2019" name="Int. J. Syst. Evol. Microbiol.">
        <title>The Global Catalogue of Microorganisms (GCM) 10K type strain sequencing project: providing services to taxonomists for standard genome sequencing and annotation.</title>
        <authorList>
            <consortium name="The Broad Institute Genomics Platform"/>
            <consortium name="The Broad Institute Genome Sequencing Center for Infectious Disease"/>
            <person name="Wu L."/>
            <person name="Ma J."/>
        </authorList>
    </citation>
    <scope>NUCLEOTIDE SEQUENCE [LARGE SCALE GENOMIC DNA]</scope>
    <source>
        <strain evidence="2 3">JCM 15089</strain>
    </source>
</reference>
<dbReference type="EMBL" id="BAAADD010000009">
    <property type="protein sequence ID" value="GAA0582137.1"/>
    <property type="molecule type" value="Genomic_DNA"/>
</dbReference>
<organism evidence="2 3">
    <name type="scientific">Rhizomicrobium electricum</name>
    <dbReference type="NCBI Taxonomy" id="480070"/>
    <lineage>
        <taxon>Bacteria</taxon>
        <taxon>Pseudomonadati</taxon>
        <taxon>Pseudomonadota</taxon>
        <taxon>Alphaproteobacteria</taxon>
        <taxon>Micropepsales</taxon>
        <taxon>Micropepsaceae</taxon>
        <taxon>Rhizomicrobium</taxon>
    </lineage>
</organism>
<name>A0ABN1F4F7_9PROT</name>